<name>A0ABT1STI8_9FIRM</name>
<dbReference type="Gene3D" id="3.30.450.90">
    <property type="match status" value="1"/>
</dbReference>
<evidence type="ECO:0000313" key="5">
    <source>
        <dbReference type="EMBL" id="MCQ5343196.1"/>
    </source>
</evidence>
<keyword evidence="2" id="KW-0547">Nucleotide-binding</keyword>
<protein>
    <submittedName>
        <fullName evidence="5">GspE/PulE family protein</fullName>
    </submittedName>
</protein>
<reference evidence="5 6" key="1">
    <citation type="submission" date="2022-06" db="EMBL/GenBank/DDBJ databases">
        <title>Isolation of gut microbiota from human fecal samples.</title>
        <authorList>
            <person name="Pamer E.G."/>
            <person name="Barat B."/>
            <person name="Waligurski E."/>
            <person name="Medina S."/>
            <person name="Paddock L."/>
            <person name="Mostad J."/>
        </authorList>
    </citation>
    <scope>NUCLEOTIDE SEQUENCE [LARGE SCALE GENOMIC DNA]</scope>
    <source>
        <strain evidence="5 6">DFI.1.1</strain>
    </source>
</reference>
<feature type="domain" description="Bacterial type II secretion system protein E" evidence="4">
    <location>
        <begin position="199"/>
        <end position="213"/>
    </location>
</feature>
<dbReference type="InterPro" id="IPR027417">
    <property type="entry name" value="P-loop_NTPase"/>
</dbReference>
<dbReference type="SUPFAM" id="SSF52540">
    <property type="entry name" value="P-loop containing nucleoside triphosphate hydrolases"/>
    <property type="match status" value="1"/>
</dbReference>
<keyword evidence="3" id="KW-0067">ATP-binding</keyword>
<dbReference type="Pfam" id="PF00437">
    <property type="entry name" value="T2SSE"/>
    <property type="match status" value="1"/>
</dbReference>
<dbReference type="EMBL" id="JANGEW010000017">
    <property type="protein sequence ID" value="MCQ5343196.1"/>
    <property type="molecule type" value="Genomic_DNA"/>
</dbReference>
<dbReference type="InterPro" id="IPR003593">
    <property type="entry name" value="AAA+_ATPase"/>
</dbReference>
<evidence type="ECO:0000256" key="1">
    <source>
        <dbReference type="ARBA" id="ARBA00006611"/>
    </source>
</evidence>
<organism evidence="5 6">
    <name type="scientific">Megasphaera massiliensis</name>
    <dbReference type="NCBI Taxonomy" id="1232428"/>
    <lineage>
        <taxon>Bacteria</taxon>
        <taxon>Bacillati</taxon>
        <taxon>Bacillota</taxon>
        <taxon>Negativicutes</taxon>
        <taxon>Veillonellales</taxon>
        <taxon>Veillonellaceae</taxon>
        <taxon>Megasphaera</taxon>
    </lineage>
</organism>
<gene>
    <name evidence="5" type="ORF">NE675_09215</name>
</gene>
<accession>A0ABT1STI8</accession>
<evidence type="ECO:0000256" key="3">
    <source>
        <dbReference type="ARBA" id="ARBA00022840"/>
    </source>
</evidence>
<comment type="caution">
    <text evidence="5">The sequence shown here is derived from an EMBL/GenBank/DDBJ whole genome shotgun (WGS) entry which is preliminary data.</text>
</comment>
<keyword evidence="6" id="KW-1185">Reference proteome</keyword>
<dbReference type="SMART" id="SM00382">
    <property type="entry name" value="AAA"/>
    <property type="match status" value="1"/>
</dbReference>
<comment type="similarity">
    <text evidence="1">Belongs to the GSP E family.</text>
</comment>
<proteinExistence type="inferred from homology"/>
<dbReference type="Proteomes" id="UP001206692">
    <property type="component" value="Unassembled WGS sequence"/>
</dbReference>
<evidence type="ECO:0000259" key="4">
    <source>
        <dbReference type="PROSITE" id="PS00662"/>
    </source>
</evidence>
<evidence type="ECO:0000313" key="6">
    <source>
        <dbReference type="Proteomes" id="UP001206692"/>
    </source>
</evidence>
<sequence length="349" mass="37927">MDVNALFQQAVAAGASDIHIEPLDEFVRIRWRKDGVLQTAGRVPRQRLDSLVSRIKVLAGLDIANRRLPQDGRIVWHDGRRRLDLRISTLPTVRGEKIVVRILDGKRMPLALSALGMDGEAQACLEKLVRRRQGLILICGPTGSGKTTTLYAALRHIQDESLSIATLEDPVEILIDGLSQSQVQPKGGMVFQNGLRALLRQDPDVLVVGEIRDGETAQIAVRAALTGHVVFSTLHAPSAVEAAVRLSDMGVPAYLAADALTGIVSQRLVRRKTANGAYEGRFCLCEVVPAGPRFKEALRRSVDLPELTEAAVCDGAVLLPAVIERVLADGLTDEAELRRVCEGGRALWT</sequence>
<dbReference type="PANTHER" id="PTHR30258:SF2">
    <property type="entry name" value="COMG OPERON PROTEIN 1"/>
    <property type="match status" value="1"/>
</dbReference>
<dbReference type="RefSeq" id="WP_062412587.1">
    <property type="nucleotide sequence ID" value="NZ_JAJCIO010000014.1"/>
</dbReference>
<dbReference type="CDD" id="cd01129">
    <property type="entry name" value="PulE-GspE-like"/>
    <property type="match status" value="1"/>
</dbReference>
<evidence type="ECO:0000256" key="2">
    <source>
        <dbReference type="ARBA" id="ARBA00022741"/>
    </source>
</evidence>
<dbReference type="Gene3D" id="3.40.50.300">
    <property type="entry name" value="P-loop containing nucleotide triphosphate hydrolases"/>
    <property type="match status" value="1"/>
</dbReference>
<dbReference type="PROSITE" id="PS00662">
    <property type="entry name" value="T2SP_E"/>
    <property type="match status" value="1"/>
</dbReference>
<dbReference type="PANTHER" id="PTHR30258">
    <property type="entry name" value="TYPE II SECRETION SYSTEM PROTEIN GSPE-RELATED"/>
    <property type="match status" value="1"/>
</dbReference>
<dbReference type="InterPro" id="IPR001482">
    <property type="entry name" value="T2SS/T4SS_dom"/>
</dbReference>